<keyword evidence="4" id="KW-1185">Reference proteome</keyword>
<evidence type="ECO:0000313" key="3">
    <source>
        <dbReference type="EMBL" id="KAL0954521.1"/>
    </source>
</evidence>
<gene>
    <name evidence="3" type="ORF">HGRIS_003488</name>
</gene>
<reference evidence="4" key="1">
    <citation type="submission" date="2024-06" db="EMBL/GenBank/DDBJ databases">
        <title>Multi-omics analyses provide insights into the biosynthesis of the anticancer antibiotic pleurotin in Hohenbuehelia grisea.</title>
        <authorList>
            <person name="Weaver J.A."/>
            <person name="Alberti F."/>
        </authorList>
    </citation>
    <scope>NUCLEOTIDE SEQUENCE [LARGE SCALE GENOMIC DNA]</scope>
    <source>
        <strain evidence="4">T-177</strain>
    </source>
</reference>
<evidence type="ECO:0000313" key="4">
    <source>
        <dbReference type="Proteomes" id="UP001556367"/>
    </source>
</evidence>
<feature type="compositionally biased region" description="Low complexity" evidence="1">
    <location>
        <begin position="166"/>
        <end position="182"/>
    </location>
</feature>
<keyword evidence="2" id="KW-0732">Signal</keyword>
<accession>A0ABR3JH69</accession>
<name>A0ABR3JH69_9AGAR</name>
<evidence type="ECO:0000256" key="1">
    <source>
        <dbReference type="SAM" id="MobiDB-lite"/>
    </source>
</evidence>
<proteinExistence type="predicted"/>
<sequence>MHSSFQLLVLILLVSSFQSVVAGRLSARQNPLSDVPAPCQSNCLDWVDAQKVCSETPSSNPTTGCLQRICTQDTIDRLSTCWACIVGTNTVSQGQADNFMSDTINSCRQSGFSLNNPGIGSSAASVPVPSSTPGASPPATSSDTPSASVPAASTSASSPAAPTPVTPASGSSSAATPSGSGNSAANVIVGNTLGAVLAMMVGLAVV</sequence>
<dbReference type="Proteomes" id="UP001556367">
    <property type="component" value="Unassembled WGS sequence"/>
</dbReference>
<feature type="region of interest" description="Disordered" evidence="1">
    <location>
        <begin position="118"/>
        <end position="182"/>
    </location>
</feature>
<feature type="signal peptide" evidence="2">
    <location>
        <begin position="1"/>
        <end position="22"/>
    </location>
</feature>
<dbReference type="EMBL" id="JASNQZ010000007">
    <property type="protein sequence ID" value="KAL0954521.1"/>
    <property type="molecule type" value="Genomic_DNA"/>
</dbReference>
<organism evidence="3 4">
    <name type="scientific">Hohenbuehelia grisea</name>
    <dbReference type="NCBI Taxonomy" id="104357"/>
    <lineage>
        <taxon>Eukaryota</taxon>
        <taxon>Fungi</taxon>
        <taxon>Dikarya</taxon>
        <taxon>Basidiomycota</taxon>
        <taxon>Agaricomycotina</taxon>
        <taxon>Agaricomycetes</taxon>
        <taxon>Agaricomycetidae</taxon>
        <taxon>Agaricales</taxon>
        <taxon>Pleurotineae</taxon>
        <taxon>Pleurotaceae</taxon>
        <taxon>Hohenbuehelia</taxon>
    </lineage>
</organism>
<evidence type="ECO:0000256" key="2">
    <source>
        <dbReference type="SAM" id="SignalP"/>
    </source>
</evidence>
<comment type="caution">
    <text evidence="3">The sequence shown here is derived from an EMBL/GenBank/DDBJ whole genome shotgun (WGS) entry which is preliminary data.</text>
</comment>
<protein>
    <submittedName>
        <fullName evidence="3">Uncharacterized protein</fullName>
    </submittedName>
</protein>
<feature type="chain" id="PRO_5047129012" evidence="2">
    <location>
        <begin position="23"/>
        <end position="206"/>
    </location>
</feature>
<feature type="compositionally biased region" description="Low complexity" evidence="1">
    <location>
        <begin position="121"/>
        <end position="160"/>
    </location>
</feature>